<evidence type="ECO:0000313" key="1">
    <source>
        <dbReference type="EMBL" id="KAF2073402.1"/>
    </source>
</evidence>
<dbReference type="AlphaFoldDB" id="A0A8J4PTR9"/>
<evidence type="ECO:0000313" key="2">
    <source>
        <dbReference type="Proteomes" id="UP000695562"/>
    </source>
</evidence>
<dbReference type="EMBL" id="AJWJ01000206">
    <property type="protein sequence ID" value="KAF2073402.1"/>
    <property type="molecule type" value="Genomic_DNA"/>
</dbReference>
<gene>
    <name evidence="1" type="ORF">CYY_005281</name>
</gene>
<name>A0A8J4PTR9_9MYCE</name>
<keyword evidence="2" id="KW-1185">Reference proteome</keyword>
<accession>A0A8J4PTR9</accession>
<proteinExistence type="predicted"/>
<dbReference type="OrthoDB" id="14098at2759"/>
<protein>
    <submittedName>
        <fullName evidence="1">Uncharacterized protein</fullName>
    </submittedName>
</protein>
<reference evidence="1" key="1">
    <citation type="submission" date="2020-01" db="EMBL/GenBank/DDBJ databases">
        <title>Development of genomics and gene disruption for Polysphondylium violaceum indicates a role for the polyketide synthase stlB in stalk morphogenesis.</title>
        <authorList>
            <person name="Narita B."/>
            <person name="Kawabe Y."/>
            <person name="Kin K."/>
            <person name="Saito T."/>
            <person name="Gibbs R."/>
            <person name="Kuspa A."/>
            <person name="Muzny D."/>
            <person name="Queller D."/>
            <person name="Richards S."/>
            <person name="Strassman J."/>
            <person name="Sucgang R."/>
            <person name="Worley K."/>
            <person name="Schaap P."/>
        </authorList>
    </citation>
    <scope>NUCLEOTIDE SEQUENCE</scope>
    <source>
        <strain evidence="1">QSvi11</strain>
    </source>
</reference>
<sequence length="97" mass="11524">MFSATSLTLKSLNAGRLMKPIKQTHTWRMGRKKRDSAIKETEDFLRKYNTCLSKKLPKPRNWTEEDVPVPLYKQDHVKLLEKYGYGNTIYKTLQKYE</sequence>
<organism evidence="1 2">
    <name type="scientific">Polysphondylium violaceum</name>
    <dbReference type="NCBI Taxonomy" id="133409"/>
    <lineage>
        <taxon>Eukaryota</taxon>
        <taxon>Amoebozoa</taxon>
        <taxon>Evosea</taxon>
        <taxon>Eumycetozoa</taxon>
        <taxon>Dictyostelia</taxon>
        <taxon>Dictyosteliales</taxon>
        <taxon>Dictyosteliaceae</taxon>
        <taxon>Polysphondylium</taxon>
    </lineage>
</organism>
<dbReference type="Proteomes" id="UP000695562">
    <property type="component" value="Unassembled WGS sequence"/>
</dbReference>
<comment type="caution">
    <text evidence="1">The sequence shown here is derived from an EMBL/GenBank/DDBJ whole genome shotgun (WGS) entry which is preliminary data.</text>
</comment>